<gene>
    <name evidence="1" type="ORF">H9K76_13995</name>
</gene>
<dbReference type="EMBL" id="CP060714">
    <property type="protein sequence ID" value="QNN55733.1"/>
    <property type="molecule type" value="Genomic_DNA"/>
</dbReference>
<name>A0A7G9RJF8_9BURK</name>
<sequence length="261" mass="29075">MNTSSTPPLPMFYRELQPLDPVRHLGFGVRGTPNFRAACNANAVPLGISEFALAARSYPIVFGPAESAGIPIAVTALVEGRNLFVDAEGRWLPETYVPGYLRRYPFWMRVDGDGRSASFFFDPHAGQVVPLESDATARPLFDFQGQPNTALGEIVGFCRQCLQDEQMTRHFMAALERERLLVPRQARIELAPGQYYELGGFRVVDMDAYHRLPDATLADWVRQGYAALVAVHQWSMANNWQQLLALHQRQALPAAAQAETA</sequence>
<dbReference type="KEGG" id="drg:H9K76_13995"/>
<evidence type="ECO:0000313" key="1">
    <source>
        <dbReference type="EMBL" id="QNN55733.1"/>
    </source>
</evidence>
<protein>
    <submittedName>
        <fullName evidence="1">SapC family protein</fullName>
    </submittedName>
</protein>
<dbReference type="InterPro" id="IPR010836">
    <property type="entry name" value="SapC"/>
</dbReference>
<dbReference type="Pfam" id="PF07277">
    <property type="entry name" value="SapC"/>
    <property type="match status" value="1"/>
</dbReference>
<accession>A0A7G9RJF8</accession>
<proteinExistence type="predicted"/>
<organism evidence="1 2">
    <name type="scientific">Diaphorobacter ruginosibacter</name>
    <dbReference type="NCBI Taxonomy" id="1715720"/>
    <lineage>
        <taxon>Bacteria</taxon>
        <taxon>Pseudomonadati</taxon>
        <taxon>Pseudomonadota</taxon>
        <taxon>Betaproteobacteria</taxon>
        <taxon>Burkholderiales</taxon>
        <taxon>Comamonadaceae</taxon>
        <taxon>Diaphorobacter</taxon>
    </lineage>
</organism>
<reference evidence="1 2" key="1">
    <citation type="submission" date="2020-08" db="EMBL/GenBank/DDBJ databases">
        <title>Genome sequence of Diaphorobacter ruginosibacter DSM 27467T.</title>
        <authorList>
            <person name="Hyun D.-W."/>
            <person name="Bae J.-W."/>
        </authorList>
    </citation>
    <scope>NUCLEOTIDE SEQUENCE [LARGE SCALE GENOMIC DNA]</scope>
    <source>
        <strain evidence="1 2">DSM 27467</strain>
    </source>
</reference>
<dbReference type="Proteomes" id="UP000515811">
    <property type="component" value="Chromosome"/>
</dbReference>
<keyword evidence="2" id="KW-1185">Reference proteome</keyword>
<dbReference type="RefSeq" id="WP_187596006.1">
    <property type="nucleotide sequence ID" value="NZ_CP060714.1"/>
</dbReference>
<dbReference type="AlphaFoldDB" id="A0A7G9RJF8"/>
<evidence type="ECO:0000313" key="2">
    <source>
        <dbReference type="Proteomes" id="UP000515811"/>
    </source>
</evidence>